<name>A0AA45L9C7_9PSEU</name>
<dbReference type="Proteomes" id="UP000677152">
    <property type="component" value="Chromosome"/>
</dbReference>
<dbReference type="CDD" id="cd01097">
    <property type="entry name" value="Tetrahydromethanopterin_reductase"/>
    <property type="match status" value="1"/>
</dbReference>
<accession>A0AA45L9C7</accession>
<evidence type="ECO:0000313" key="2">
    <source>
        <dbReference type="EMBL" id="QUF05726.1"/>
    </source>
</evidence>
<dbReference type="NCBIfam" id="TIGR03564">
    <property type="entry name" value="F420_MSMEG_4879"/>
    <property type="match status" value="1"/>
</dbReference>
<dbReference type="Pfam" id="PF00296">
    <property type="entry name" value="Bac_luciferase"/>
    <property type="match status" value="1"/>
</dbReference>
<sequence length="301" mass="30550">MKISVAAGDVRGSSAFDDLVGQVREAADAGLARAWISQATGWDAVTAIAVAGAATPGIALGTAVVPVPQRHPLVLAAQALTAQAATGGRFTLGIGAGIGMMVSGAFGLPVDRPVARMREYLTALRPLLDGEQVEHRGRWITAVGAVAVPATPAPPVLLAALGPRMVRLAGEAADGAITWMAGPGNLGEHVVPQLVTAAARAGRTAPQVVAGLPVCVTDHPDDARARVADRFGLAGQVPEYRAVLDREGAAGPADVALVGDEEAVTRALARFRDAGATEFMAAPFGTPAERARTTALLAHLG</sequence>
<dbReference type="EMBL" id="CP073249">
    <property type="protein sequence ID" value="QUF05726.1"/>
    <property type="molecule type" value="Genomic_DNA"/>
</dbReference>
<dbReference type="InterPro" id="IPR011251">
    <property type="entry name" value="Luciferase-like_dom"/>
</dbReference>
<dbReference type="PANTHER" id="PTHR43244">
    <property type="match status" value="1"/>
</dbReference>
<organism evidence="2 3">
    <name type="scientific">Actinosynnema pretiosum subsp. pretiosum</name>
    <dbReference type="NCBI Taxonomy" id="103721"/>
    <lineage>
        <taxon>Bacteria</taxon>
        <taxon>Bacillati</taxon>
        <taxon>Actinomycetota</taxon>
        <taxon>Actinomycetes</taxon>
        <taxon>Pseudonocardiales</taxon>
        <taxon>Pseudonocardiaceae</taxon>
        <taxon>Actinosynnema</taxon>
    </lineage>
</organism>
<dbReference type="PANTHER" id="PTHR43244:SF2">
    <property type="entry name" value="CONSERVED HYPOTHETICAL ALANINE AND PROLINE-RICH PROTEIN"/>
    <property type="match status" value="1"/>
</dbReference>
<reference evidence="2" key="1">
    <citation type="submission" date="2021-04" db="EMBL/GenBank/DDBJ databases">
        <title>Genomic sequence of Actinosynnema pretiosum subsp. pretiosum ATCC 31280 (C-14919).</title>
        <authorList>
            <person name="Bai L."/>
            <person name="Wang X."/>
            <person name="Xiao Y."/>
        </authorList>
    </citation>
    <scope>NUCLEOTIDE SEQUENCE</scope>
    <source>
        <strain evidence="2">ATCC 31280</strain>
    </source>
</reference>
<dbReference type="InterPro" id="IPR050564">
    <property type="entry name" value="F420-G6PD/mer"/>
</dbReference>
<dbReference type="GO" id="GO:0016705">
    <property type="term" value="F:oxidoreductase activity, acting on paired donors, with incorporation or reduction of molecular oxygen"/>
    <property type="evidence" value="ECO:0007669"/>
    <property type="project" value="InterPro"/>
</dbReference>
<protein>
    <submittedName>
        <fullName evidence="2">TIGR03564 family F420-dependent LLM class oxidoreductase</fullName>
        <ecNumber evidence="2">1.-.-.-</ecNumber>
    </submittedName>
</protein>
<dbReference type="InterPro" id="IPR036661">
    <property type="entry name" value="Luciferase-like_sf"/>
</dbReference>
<dbReference type="Gene3D" id="3.20.20.30">
    <property type="entry name" value="Luciferase-like domain"/>
    <property type="match status" value="1"/>
</dbReference>
<dbReference type="AlphaFoldDB" id="A0AA45L9C7"/>
<gene>
    <name evidence="2" type="ORF">KCV87_06460</name>
</gene>
<keyword evidence="2" id="KW-0560">Oxidoreductase</keyword>
<dbReference type="InterPro" id="IPR019910">
    <property type="entry name" value="Lucif-like_OxRdtase_MSMEG_4879"/>
</dbReference>
<feature type="domain" description="Luciferase-like" evidence="1">
    <location>
        <begin position="10"/>
        <end position="277"/>
    </location>
</feature>
<dbReference type="EC" id="1.-.-.-" evidence="2"/>
<evidence type="ECO:0000313" key="3">
    <source>
        <dbReference type="Proteomes" id="UP000677152"/>
    </source>
</evidence>
<proteinExistence type="predicted"/>
<evidence type="ECO:0000259" key="1">
    <source>
        <dbReference type="Pfam" id="PF00296"/>
    </source>
</evidence>
<dbReference type="SUPFAM" id="SSF51679">
    <property type="entry name" value="Bacterial luciferase-like"/>
    <property type="match status" value="1"/>
</dbReference>